<feature type="binding site" evidence="3">
    <location>
        <begin position="202"/>
        <end position="203"/>
    </location>
    <ligand>
        <name>substrate</name>
    </ligand>
</feature>
<proteinExistence type="inferred from homology"/>
<comment type="caution">
    <text evidence="3">Lacks conserved residue(s) required for the propagation of feature annotation.</text>
</comment>
<evidence type="ECO:0000313" key="6">
    <source>
        <dbReference type="Proteomes" id="UP000218267"/>
    </source>
</evidence>
<dbReference type="GO" id="GO:0005829">
    <property type="term" value="C:cytosol"/>
    <property type="evidence" value="ECO:0007669"/>
    <property type="project" value="TreeGrafter"/>
</dbReference>
<dbReference type="OrthoDB" id="9805408at2"/>
<dbReference type="Pfam" id="PF01678">
    <property type="entry name" value="DAP_epimerase"/>
    <property type="match status" value="2"/>
</dbReference>
<evidence type="ECO:0000256" key="1">
    <source>
        <dbReference type="ARBA" id="ARBA00010219"/>
    </source>
</evidence>
<gene>
    <name evidence="3" type="primary">dapF</name>
    <name evidence="5" type="ORF">ALGA_2953</name>
</gene>
<comment type="subcellular location">
    <subcellularLocation>
        <location evidence="3">Cytoplasm</location>
    </subcellularLocation>
</comment>
<protein>
    <recommendedName>
        <fullName evidence="3 4">Diaminopimelate epimerase</fullName>
        <shortName evidence="3">DAP epimerase</shortName>
        <ecNumber evidence="3 4">5.1.1.7</ecNumber>
    </recommendedName>
    <alternativeName>
        <fullName evidence="3">PLP-independent amino acid racemase</fullName>
    </alternativeName>
</protein>
<dbReference type="EC" id="5.1.1.7" evidence="3 4"/>
<dbReference type="EMBL" id="AP018042">
    <property type="protein sequence ID" value="BAX81258.1"/>
    <property type="molecule type" value="Genomic_DNA"/>
</dbReference>
<keyword evidence="3" id="KW-0457">Lysine biosynthesis</keyword>
<feature type="binding site" evidence="3">
    <location>
        <position position="174"/>
    </location>
    <ligand>
        <name>substrate</name>
    </ligand>
</feature>
<comment type="catalytic activity">
    <reaction evidence="3">
        <text>(2S,6S)-2,6-diaminopimelate = meso-2,6-diaminopimelate</text>
        <dbReference type="Rhea" id="RHEA:15393"/>
        <dbReference type="ChEBI" id="CHEBI:57609"/>
        <dbReference type="ChEBI" id="CHEBI:57791"/>
        <dbReference type="EC" id="5.1.1.7"/>
    </reaction>
</comment>
<reference evidence="6" key="2">
    <citation type="journal article" date="2020" name="Antonie Van Leeuwenhoek">
        <title>Labilibaculum antarcticum sp. nov., a novel facultative anaerobic, psychrotorelant bacterium isolated from marine sediment of Antarctica.</title>
        <authorList>
            <person name="Watanabe M."/>
            <person name="Kojima H."/>
            <person name="Fukui M."/>
        </authorList>
    </citation>
    <scope>NUCLEOTIDE SEQUENCE [LARGE SCALE GENOMIC DNA]</scope>
    <source>
        <strain evidence="6">SPP2</strain>
    </source>
</reference>
<feature type="active site" description="Proton acceptor" evidence="3">
    <location>
        <position position="201"/>
    </location>
</feature>
<comment type="similarity">
    <text evidence="1 3">Belongs to the diaminopimelate epimerase family.</text>
</comment>
<dbReference type="InterPro" id="IPR001653">
    <property type="entry name" value="DAP_epimerase_DapF"/>
</dbReference>
<dbReference type="KEGG" id="mbas:ALGA_2953"/>
<dbReference type="UniPathway" id="UPA00034">
    <property type="reaction ID" value="UER00025"/>
</dbReference>
<dbReference type="Proteomes" id="UP000218267">
    <property type="component" value="Chromosome"/>
</dbReference>
<feature type="binding site" evidence="3">
    <location>
        <begin position="75"/>
        <end position="76"/>
    </location>
    <ligand>
        <name>substrate</name>
    </ligand>
</feature>
<name>A0A1Y1CLH0_9BACT</name>
<keyword evidence="2 3" id="KW-0413">Isomerase</keyword>
<feature type="active site" description="Proton donor" evidence="3">
    <location>
        <position position="74"/>
    </location>
</feature>
<comment type="pathway">
    <text evidence="3">Amino-acid biosynthesis; L-lysine biosynthesis via DAP pathway; DL-2,6-diaminopimelate from LL-2,6-diaminopimelate: step 1/1.</text>
</comment>
<keyword evidence="3" id="KW-0028">Amino-acid biosynthesis</keyword>
<keyword evidence="3" id="KW-0963">Cytoplasm</keyword>
<evidence type="ECO:0000256" key="4">
    <source>
        <dbReference type="NCBIfam" id="TIGR00652"/>
    </source>
</evidence>
<feature type="binding site" evidence="3">
    <location>
        <position position="13"/>
    </location>
    <ligand>
        <name>substrate</name>
    </ligand>
</feature>
<keyword evidence="6" id="KW-1185">Reference proteome</keyword>
<dbReference type="SUPFAM" id="SSF54506">
    <property type="entry name" value="Diaminopimelate epimerase-like"/>
    <property type="match status" value="2"/>
</dbReference>
<dbReference type="PANTHER" id="PTHR31689">
    <property type="entry name" value="DIAMINOPIMELATE EPIMERASE, CHLOROPLASTIC"/>
    <property type="match status" value="1"/>
</dbReference>
<comment type="function">
    <text evidence="3">Catalyzes the stereoinversion of LL-2,6-diaminopimelate (L,L-DAP) to meso-diaminopimelate (meso-DAP), a precursor of L-lysine and an essential component of the bacterial peptidoglycan.</text>
</comment>
<evidence type="ECO:0000256" key="3">
    <source>
        <dbReference type="HAMAP-Rule" id="MF_00197"/>
    </source>
</evidence>
<feature type="binding site" evidence="3">
    <location>
        <begin position="191"/>
        <end position="192"/>
    </location>
    <ligand>
        <name>substrate</name>
    </ligand>
</feature>
<reference evidence="5 6" key="1">
    <citation type="journal article" date="2018" name="Mar. Genomics">
        <title>Complete genome sequence of Marinifilaceae bacterium strain SPP2, isolated from the Antarctic marine sediment.</title>
        <authorList>
            <person name="Watanabe M."/>
            <person name="Kojima H."/>
            <person name="Fukui M."/>
        </authorList>
    </citation>
    <scope>NUCLEOTIDE SEQUENCE [LARGE SCALE GENOMIC DNA]</scope>
    <source>
        <strain evidence="5 6">SPP2</strain>
    </source>
</reference>
<dbReference type="RefSeq" id="WP_096430439.1">
    <property type="nucleotide sequence ID" value="NZ_AP018042.1"/>
</dbReference>
<sequence>MKVEFSKYQGTGNDFVLIDNRNNIIDANNFTLIKKLCDRRFGVGGDGLMLLDNASGFDFRMRYYNSDGKEGSMCGNGGRCIVAFAYHLGLISETAKFIAVDGEHEAKIIKTENGVQVSLKMIDVLDVELGDDFYFLNTGSPHFVRFISKHDNFDTFTEGKKIRYNNRFAEEGTNVNFVSFQDQDITVSTYERGVEDETYSCGTGVVASAISASFKTGRNQFKIKTKGGHLEVHFRKTNDTQIENIWLVGPATHVFTGTITT</sequence>
<feature type="site" description="Could be important to modulate the pK values of the two catalytic cysteine residues" evidence="3">
    <location>
        <position position="191"/>
    </location>
</feature>
<dbReference type="AlphaFoldDB" id="A0A1Y1CLH0"/>
<feature type="binding site" evidence="3">
    <location>
        <position position="65"/>
    </location>
    <ligand>
        <name>substrate</name>
    </ligand>
</feature>
<comment type="subunit">
    <text evidence="3">Homodimer.</text>
</comment>
<evidence type="ECO:0000256" key="2">
    <source>
        <dbReference type="ARBA" id="ARBA00023235"/>
    </source>
</evidence>
<dbReference type="GO" id="GO:0008837">
    <property type="term" value="F:diaminopimelate epimerase activity"/>
    <property type="evidence" value="ECO:0007669"/>
    <property type="project" value="UniProtKB-UniRule"/>
</dbReference>
<dbReference type="GO" id="GO:0009089">
    <property type="term" value="P:lysine biosynthetic process via diaminopimelate"/>
    <property type="evidence" value="ECO:0007669"/>
    <property type="project" value="UniProtKB-UniRule"/>
</dbReference>
<feature type="site" description="Could be important to modulate the pK values of the two catalytic cysteine residues" evidence="3">
    <location>
        <position position="142"/>
    </location>
</feature>
<evidence type="ECO:0000313" key="5">
    <source>
        <dbReference type="EMBL" id="BAX81258.1"/>
    </source>
</evidence>
<organism evidence="5 6">
    <name type="scientific">Labilibaculum antarcticum</name>
    <dbReference type="NCBI Taxonomy" id="1717717"/>
    <lineage>
        <taxon>Bacteria</taxon>
        <taxon>Pseudomonadati</taxon>
        <taxon>Bacteroidota</taxon>
        <taxon>Bacteroidia</taxon>
        <taxon>Marinilabiliales</taxon>
        <taxon>Marinifilaceae</taxon>
        <taxon>Labilibaculum</taxon>
    </lineage>
</organism>
<dbReference type="Gene3D" id="3.10.310.10">
    <property type="entry name" value="Diaminopimelate Epimerase, Chain A, domain 1"/>
    <property type="match status" value="2"/>
</dbReference>
<dbReference type="NCBIfam" id="TIGR00652">
    <property type="entry name" value="DapF"/>
    <property type="match status" value="1"/>
</dbReference>
<accession>A0A1Y1CLH0</accession>
<dbReference type="PANTHER" id="PTHR31689:SF0">
    <property type="entry name" value="DIAMINOPIMELATE EPIMERASE"/>
    <property type="match status" value="1"/>
</dbReference>
<dbReference type="HAMAP" id="MF_00197">
    <property type="entry name" value="DAP_epimerase"/>
    <property type="match status" value="1"/>
</dbReference>